<name>A0A3N6QKX8_BRACR</name>
<organism evidence="2 3">
    <name type="scientific">Brassica cretica</name>
    <name type="common">Mustard</name>
    <dbReference type="NCBI Taxonomy" id="69181"/>
    <lineage>
        <taxon>Eukaryota</taxon>
        <taxon>Viridiplantae</taxon>
        <taxon>Streptophyta</taxon>
        <taxon>Embryophyta</taxon>
        <taxon>Tracheophyta</taxon>
        <taxon>Spermatophyta</taxon>
        <taxon>Magnoliopsida</taxon>
        <taxon>eudicotyledons</taxon>
        <taxon>Gunneridae</taxon>
        <taxon>Pentapetalae</taxon>
        <taxon>rosids</taxon>
        <taxon>malvids</taxon>
        <taxon>Brassicales</taxon>
        <taxon>Brassicaceae</taxon>
        <taxon>Brassiceae</taxon>
        <taxon>Brassica</taxon>
    </lineage>
</organism>
<dbReference type="PANTHER" id="PTHR34278:SF9">
    <property type="entry name" value="CYSTEINE-RICH PDZ-BINDING PROTEIN"/>
    <property type="match status" value="1"/>
</dbReference>
<dbReference type="Proteomes" id="UP000712281">
    <property type="component" value="Unassembled WGS sequence"/>
</dbReference>
<feature type="region of interest" description="Disordered" evidence="1">
    <location>
        <begin position="44"/>
        <end position="77"/>
    </location>
</feature>
<gene>
    <name evidence="2" type="ORF">F2Q68_00019700</name>
</gene>
<proteinExistence type="predicted"/>
<comment type="caution">
    <text evidence="2">The sequence shown here is derived from an EMBL/GenBank/DDBJ whole genome shotgun (WGS) entry which is preliminary data.</text>
</comment>
<dbReference type="PANTHER" id="PTHR34278">
    <property type="entry name" value="PROTEIN THI031, PUTATIVE-RELATED"/>
    <property type="match status" value="1"/>
</dbReference>
<dbReference type="EMBL" id="QGKW02002228">
    <property type="protein sequence ID" value="KAF2539905.1"/>
    <property type="molecule type" value="Genomic_DNA"/>
</dbReference>
<reference evidence="2" key="1">
    <citation type="submission" date="2019-12" db="EMBL/GenBank/DDBJ databases">
        <title>Genome sequencing and annotation of Brassica cretica.</title>
        <authorList>
            <person name="Studholme D.J."/>
            <person name="Sarris P.F."/>
        </authorList>
    </citation>
    <scope>NUCLEOTIDE SEQUENCE</scope>
    <source>
        <strain evidence="2">PFS-001/15</strain>
        <tissue evidence="2">Leaf</tissue>
    </source>
</reference>
<dbReference type="AlphaFoldDB" id="A0A3N6QKX8"/>
<evidence type="ECO:0000256" key="1">
    <source>
        <dbReference type="SAM" id="MobiDB-lite"/>
    </source>
</evidence>
<accession>A0A3N6QKX8</accession>
<sequence length="110" mass="12669">MKREGRQHGVVRTLMVLPSELNPRPAKLFVNRFDSPPAFGVFTKVPSKPTNHSKFTGRCERSKSANKSKGRRKEQAMASWTEDKLHCLVRSDLSGEDYEALVYDNDNYYY</sequence>
<evidence type="ECO:0000313" key="2">
    <source>
        <dbReference type="EMBL" id="KAF2539905.1"/>
    </source>
</evidence>
<protein>
    <submittedName>
        <fullName evidence="2">Uncharacterized protein</fullName>
    </submittedName>
</protein>
<evidence type="ECO:0000313" key="3">
    <source>
        <dbReference type="Proteomes" id="UP000712281"/>
    </source>
</evidence>
<dbReference type="OrthoDB" id="663108at2759"/>